<accession>A0A3M7PZ42</accession>
<dbReference type="PROSITE" id="PS00022">
    <property type="entry name" value="EGF_1"/>
    <property type="match status" value="1"/>
</dbReference>
<proteinExistence type="predicted"/>
<name>A0A3M7PZ42_BRAPC</name>
<keyword evidence="3" id="KW-1185">Reference proteome</keyword>
<reference evidence="2 3" key="1">
    <citation type="journal article" date="2018" name="Sci. Rep.">
        <title>Genomic signatures of local adaptation to the degree of environmental predictability in rotifers.</title>
        <authorList>
            <person name="Franch-Gras L."/>
            <person name="Hahn C."/>
            <person name="Garcia-Roger E.M."/>
            <person name="Carmona M.J."/>
            <person name="Serra M."/>
            <person name="Gomez A."/>
        </authorList>
    </citation>
    <scope>NUCLEOTIDE SEQUENCE [LARGE SCALE GENOMIC DNA]</scope>
    <source>
        <strain evidence="2">HYR1</strain>
    </source>
</reference>
<dbReference type="EMBL" id="REGN01008179">
    <property type="protein sequence ID" value="RNA04263.1"/>
    <property type="molecule type" value="Genomic_DNA"/>
</dbReference>
<dbReference type="AlphaFoldDB" id="A0A3M7PZ42"/>
<organism evidence="2 3">
    <name type="scientific">Brachionus plicatilis</name>
    <name type="common">Marine rotifer</name>
    <name type="synonym">Brachionus muelleri</name>
    <dbReference type="NCBI Taxonomy" id="10195"/>
    <lineage>
        <taxon>Eukaryota</taxon>
        <taxon>Metazoa</taxon>
        <taxon>Spiralia</taxon>
        <taxon>Gnathifera</taxon>
        <taxon>Rotifera</taxon>
        <taxon>Eurotatoria</taxon>
        <taxon>Monogononta</taxon>
        <taxon>Pseudotrocha</taxon>
        <taxon>Ploima</taxon>
        <taxon>Brachionidae</taxon>
        <taxon>Brachionus</taxon>
    </lineage>
</organism>
<protein>
    <recommendedName>
        <fullName evidence="1">EGF-like domain-containing protein</fullName>
    </recommendedName>
</protein>
<evidence type="ECO:0000259" key="1">
    <source>
        <dbReference type="PROSITE" id="PS00022"/>
    </source>
</evidence>
<dbReference type="Gene3D" id="2.10.25.10">
    <property type="entry name" value="Laminin"/>
    <property type="match status" value="1"/>
</dbReference>
<feature type="domain" description="EGF-like" evidence="1">
    <location>
        <begin position="104"/>
        <end position="115"/>
    </location>
</feature>
<dbReference type="Proteomes" id="UP000276133">
    <property type="component" value="Unassembled WGS sequence"/>
</dbReference>
<comment type="caution">
    <text evidence="2">The sequence shown here is derived from an EMBL/GenBank/DDBJ whole genome shotgun (WGS) entry which is preliminary data.</text>
</comment>
<evidence type="ECO:0000313" key="3">
    <source>
        <dbReference type="Proteomes" id="UP000276133"/>
    </source>
</evidence>
<dbReference type="SUPFAM" id="SSF57196">
    <property type="entry name" value="EGF/Laminin"/>
    <property type="match status" value="1"/>
</dbReference>
<gene>
    <name evidence="2" type="ORF">BpHYR1_022387</name>
</gene>
<sequence>MTGISRIAVVVGPGINCCAYAQGSVRKMSNKYTHIIKKYHTKMSNNYKIILEAIIGLSVIMEETKNYLQFTSTSSQSLTLKPQFLIEKCLNGGTLRSYSGIPYCDCLKDFNGSICQFRVYMENFIPINEKYFI</sequence>
<evidence type="ECO:0000313" key="2">
    <source>
        <dbReference type="EMBL" id="RNA04263.1"/>
    </source>
</evidence>
<dbReference type="InterPro" id="IPR000742">
    <property type="entry name" value="EGF"/>
</dbReference>